<dbReference type="AlphaFoldDB" id="A0A0U1NZF3"/>
<dbReference type="Proteomes" id="UP000199087">
    <property type="component" value="Unassembled WGS sequence"/>
</dbReference>
<feature type="transmembrane region" description="Helical" evidence="1">
    <location>
        <begin position="5"/>
        <end position="25"/>
    </location>
</feature>
<dbReference type="EMBL" id="CVRB01000003">
    <property type="protein sequence ID" value="CRK83409.1"/>
    <property type="molecule type" value="Genomic_DNA"/>
</dbReference>
<name>A0A0U1NZF3_9BACI</name>
<accession>A0A0U1NZF3</accession>
<evidence type="ECO:0000313" key="2">
    <source>
        <dbReference type="EMBL" id="CRK83409.1"/>
    </source>
</evidence>
<keyword evidence="3" id="KW-1185">Reference proteome</keyword>
<organism evidence="2 3">
    <name type="scientific">Neobacillus massiliamazoniensis</name>
    <dbReference type="NCBI Taxonomy" id="1499688"/>
    <lineage>
        <taxon>Bacteria</taxon>
        <taxon>Bacillati</taxon>
        <taxon>Bacillota</taxon>
        <taxon>Bacilli</taxon>
        <taxon>Bacillales</taxon>
        <taxon>Bacillaceae</taxon>
        <taxon>Neobacillus</taxon>
    </lineage>
</organism>
<protein>
    <submittedName>
        <fullName evidence="2">Uncharacterized protein</fullName>
    </submittedName>
</protein>
<evidence type="ECO:0000256" key="1">
    <source>
        <dbReference type="SAM" id="Phobius"/>
    </source>
</evidence>
<evidence type="ECO:0000313" key="3">
    <source>
        <dbReference type="Proteomes" id="UP000199087"/>
    </source>
</evidence>
<reference evidence="3" key="1">
    <citation type="submission" date="2015-05" db="EMBL/GenBank/DDBJ databases">
        <authorList>
            <person name="Urmite Genomes"/>
        </authorList>
    </citation>
    <scope>NUCLEOTIDE SEQUENCE [LARGE SCALE GENOMIC DNA]</scope>
    <source>
        <strain evidence="3">LF1</strain>
    </source>
</reference>
<proteinExistence type="predicted"/>
<sequence>MSKSLLSIVSAPLVVVQLFILYFWIFDWKKLVTETGLIVWVSSILLGVIIYLLYRRLNTAEKSIVVTKRIVFTSTLITVLLGFFALIIEFTVSSMP</sequence>
<feature type="transmembrane region" description="Helical" evidence="1">
    <location>
        <begin position="66"/>
        <end position="88"/>
    </location>
</feature>
<keyword evidence="1" id="KW-1133">Transmembrane helix</keyword>
<feature type="transmembrane region" description="Helical" evidence="1">
    <location>
        <begin position="37"/>
        <end position="54"/>
    </location>
</feature>
<dbReference type="OrthoDB" id="2973202at2"/>
<keyword evidence="1" id="KW-0812">Transmembrane</keyword>
<gene>
    <name evidence="2" type="ORF">BN000_03377</name>
</gene>
<keyword evidence="1" id="KW-0472">Membrane</keyword>
<dbReference type="RefSeq" id="WP_090635878.1">
    <property type="nucleotide sequence ID" value="NZ_CVRB01000003.1"/>
</dbReference>